<dbReference type="AlphaFoldDB" id="A0A919J1F3"/>
<evidence type="ECO:0000256" key="3">
    <source>
        <dbReference type="ARBA" id="ARBA00022840"/>
    </source>
</evidence>
<organism evidence="5 6">
    <name type="scientific">Paractinoplanes ferrugineus</name>
    <dbReference type="NCBI Taxonomy" id="113564"/>
    <lineage>
        <taxon>Bacteria</taxon>
        <taxon>Bacillati</taxon>
        <taxon>Actinomycetota</taxon>
        <taxon>Actinomycetes</taxon>
        <taxon>Micromonosporales</taxon>
        <taxon>Micromonosporaceae</taxon>
        <taxon>Paractinoplanes</taxon>
    </lineage>
</organism>
<evidence type="ECO:0000259" key="4">
    <source>
        <dbReference type="SMART" id="SM00796"/>
    </source>
</evidence>
<dbReference type="EMBL" id="BOMM01000032">
    <property type="protein sequence ID" value="GIE11712.1"/>
    <property type="molecule type" value="Genomic_DNA"/>
</dbReference>
<keyword evidence="2 5" id="KW-0378">Hydrolase</keyword>
<dbReference type="InterPro" id="IPR003833">
    <property type="entry name" value="CT_C_D"/>
</dbReference>
<evidence type="ECO:0000313" key="5">
    <source>
        <dbReference type="EMBL" id="GIE11712.1"/>
    </source>
</evidence>
<dbReference type="SMART" id="SM00796">
    <property type="entry name" value="AHS1"/>
    <property type="match status" value="1"/>
</dbReference>
<name>A0A919J1F3_9ACTN</name>
<sequence>MMLDMRLRRAGFSALLVECRDGEHVEAWRAEIWRRREAGELRVTDIVPGARTVLLDGVAPGTAELLADWPEPSVAQKQVQRLVEIPTTFDGEDLSEVAAIWGVSSTAVIDRLIGTELVVAFGGFAPGFAYLRGMPEAWSVPRLAAPRPRVPAGSVGLAGPYAGIYPTASPGGWRLVGHTDQQLFDVRAEPPALLTPGTRVRLGPA</sequence>
<dbReference type="PANTHER" id="PTHR34698">
    <property type="entry name" value="5-OXOPROLINASE SUBUNIT B"/>
    <property type="match status" value="1"/>
</dbReference>
<dbReference type="InterPro" id="IPR029000">
    <property type="entry name" value="Cyclophilin-like_dom_sf"/>
</dbReference>
<dbReference type="GO" id="GO:0016787">
    <property type="term" value="F:hydrolase activity"/>
    <property type="evidence" value="ECO:0007669"/>
    <property type="project" value="UniProtKB-KW"/>
</dbReference>
<dbReference type="GO" id="GO:0005524">
    <property type="term" value="F:ATP binding"/>
    <property type="evidence" value="ECO:0007669"/>
    <property type="project" value="UniProtKB-KW"/>
</dbReference>
<dbReference type="SUPFAM" id="SSF50891">
    <property type="entry name" value="Cyclophilin-like"/>
    <property type="match status" value="1"/>
</dbReference>
<feature type="domain" description="Carboxyltransferase" evidence="4">
    <location>
        <begin position="5"/>
        <end position="194"/>
    </location>
</feature>
<reference evidence="5" key="1">
    <citation type="submission" date="2021-01" db="EMBL/GenBank/DDBJ databases">
        <title>Whole genome shotgun sequence of Actinoplanes ferrugineus NBRC 15555.</title>
        <authorList>
            <person name="Komaki H."/>
            <person name="Tamura T."/>
        </authorList>
    </citation>
    <scope>NUCLEOTIDE SEQUENCE</scope>
    <source>
        <strain evidence="5">NBRC 15555</strain>
    </source>
</reference>
<keyword evidence="6" id="KW-1185">Reference proteome</keyword>
<dbReference type="InterPro" id="IPR010016">
    <property type="entry name" value="PxpB"/>
</dbReference>
<accession>A0A919J1F3</accession>
<proteinExistence type="predicted"/>
<dbReference type="PANTHER" id="PTHR34698:SF2">
    <property type="entry name" value="5-OXOPROLINASE SUBUNIT B"/>
    <property type="match status" value="1"/>
</dbReference>
<dbReference type="Gene3D" id="3.30.1360.40">
    <property type="match status" value="1"/>
</dbReference>
<dbReference type="Gene3D" id="2.40.100.10">
    <property type="entry name" value="Cyclophilin-like"/>
    <property type="match status" value="1"/>
</dbReference>
<evidence type="ECO:0000313" key="6">
    <source>
        <dbReference type="Proteomes" id="UP000598174"/>
    </source>
</evidence>
<protein>
    <submittedName>
        <fullName evidence="5">Allophanate hydrolase</fullName>
    </submittedName>
</protein>
<dbReference type="Pfam" id="PF02682">
    <property type="entry name" value="CT_C_D"/>
    <property type="match status" value="1"/>
</dbReference>
<evidence type="ECO:0000256" key="2">
    <source>
        <dbReference type="ARBA" id="ARBA00022801"/>
    </source>
</evidence>
<comment type="caution">
    <text evidence="5">The sequence shown here is derived from an EMBL/GenBank/DDBJ whole genome shotgun (WGS) entry which is preliminary data.</text>
</comment>
<gene>
    <name evidence="5" type="ORF">Afe05nite_35520</name>
</gene>
<evidence type="ECO:0000256" key="1">
    <source>
        <dbReference type="ARBA" id="ARBA00022741"/>
    </source>
</evidence>
<dbReference type="Proteomes" id="UP000598174">
    <property type="component" value="Unassembled WGS sequence"/>
</dbReference>
<keyword evidence="3" id="KW-0067">ATP-binding</keyword>
<keyword evidence="1" id="KW-0547">Nucleotide-binding</keyword>